<dbReference type="InterPro" id="IPR039143">
    <property type="entry name" value="GNPNAT1-like"/>
</dbReference>
<dbReference type="PROSITE" id="PS51186">
    <property type="entry name" value="GNAT"/>
    <property type="match status" value="1"/>
</dbReference>
<evidence type="ECO:0000313" key="4">
    <source>
        <dbReference type="Proteomes" id="UP001153678"/>
    </source>
</evidence>
<dbReference type="GO" id="GO:0006048">
    <property type="term" value="P:UDP-N-acetylglucosamine biosynthetic process"/>
    <property type="evidence" value="ECO:0007669"/>
    <property type="project" value="UniProtKB-UniRule"/>
</dbReference>
<dbReference type="Pfam" id="PF00583">
    <property type="entry name" value="Acetyltransf_1"/>
    <property type="match status" value="1"/>
</dbReference>
<dbReference type="Gene3D" id="3.40.630.30">
    <property type="match status" value="1"/>
</dbReference>
<sequence length="177" mass="20096">MSVQETLLFSNDFISSEVQASLPKCYTLRPLSIDDYERGFFDILSVFNDIGELSKDQFLGRYFTLTAIKCITLLKINKFLERFNYMKARQDEYFVVVIISPEDRVIGTGAIFVEHKFIFNAGRVGHIEDVAIDTNHQGKHFGSSIVQALKYIGVKIGCVKAILDCSVENIPFYEKCG</sequence>
<evidence type="ECO:0000259" key="2">
    <source>
        <dbReference type="PROSITE" id="PS51186"/>
    </source>
</evidence>
<evidence type="ECO:0000313" key="3">
    <source>
        <dbReference type="EMBL" id="CAI2187535.1"/>
    </source>
</evidence>
<proteinExistence type="inferred from homology"/>
<accession>A0A9W4WUU6</accession>
<dbReference type="OrthoDB" id="10039976at2759"/>
<feature type="domain" description="N-acetyltransferase" evidence="2">
    <location>
        <begin position="26"/>
        <end position="177"/>
    </location>
</feature>
<comment type="similarity">
    <text evidence="1">Belongs to the acetyltransferase family. GNA1 subfamily.</text>
</comment>
<keyword evidence="4" id="KW-1185">Reference proteome</keyword>
<name>A0A9W4WUU6_9GLOM</name>
<dbReference type="SUPFAM" id="SSF55729">
    <property type="entry name" value="Acyl-CoA N-acyltransferases (Nat)"/>
    <property type="match status" value="1"/>
</dbReference>
<comment type="caution">
    <text evidence="3">The sequence shown here is derived from an EMBL/GenBank/DDBJ whole genome shotgun (WGS) entry which is preliminary data.</text>
</comment>
<dbReference type="AlphaFoldDB" id="A0A9W4WUU6"/>
<comment type="pathway">
    <text evidence="1">Nucleotide-sugar biosynthesis; UDP-N-acetyl-alpha-D-glucosamine biosynthesis; N-acetyl-alpha-D-glucosamine 1-phosphate from alpha-D-glucosamine 6-phosphate (route I): step 1/2.</text>
</comment>
<dbReference type="PANTHER" id="PTHR13355:SF11">
    <property type="entry name" value="GLUCOSAMINE 6-PHOSPHATE N-ACETYLTRANSFERASE"/>
    <property type="match status" value="1"/>
</dbReference>
<keyword evidence="1" id="KW-0012">Acyltransferase</keyword>
<organism evidence="3 4">
    <name type="scientific">Funneliformis geosporum</name>
    <dbReference type="NCBI Taxonomy" id="1117311"/>
    <lineage>
        <taxon>Eukaryota</taxon>
        <taxon>Fungi</taxon>
        <taxon>Fungi incertae sedis</taxon>
        <taxon>Mucoromycota</taxon>
        <taxon>Glomeromycotina</taxon>
        <taxon>Glomeromycetes</taxon>
        <taxon>Glomerales</taxon>
        <taxon>Glomeraceae</taxon>
        <taxon>Funneliformis</taxon>
    </lineage>
</organism>
<protein>
    <recommendedName>
        <fullName evidence="1">Glucosamine 6-phosphate N-acetyltransferase</fullName>
        <ecNumber evidence="1">2.3.1.4</ecNumber>
    </recommendedName>
</protein>
<comment type="catalytic activity">
    <reaction evidence="1">
        <text>D-glucosamine 6-phosphate + acetyl-CoA = N-acetyl-D-glucosamine 6-phosphate + CoA + H(+)</text>
        <dbReference type="Rhea" id="RHEA:10292"/>
        <dbReference type="ChEBI" id="CHEBI:15378"/>
        <dbReference type="ChEBI" id="CHEBI:57287"/>
        <dbReference type="ChEBI" id="CHEBI:57288"/>
        <dbReference type="ChEBI" id="CHEBI:57513"/>
        <dbReference type="ChEBI" id="CHEBI:58725"/>
        <dbReference type="EC" id="2.3.1.4"/>
    </reaction>
</comment>
<dbReference type="InterPro" id="IPR016181">
    <property type="entry name" value="Acyl_CoA_acyltransferase"/>
</dbReference>
<evidence type="ECO:0000256" key="1">
    <source>
        <dbReference type="RuleBase" id="RU365086"/>
    </source>
</evidence>
<dbReference type="EC" id="2.3.1.4" evidence="1"/>
<keyword evidence="1" id="KW-0808">Transferase</keyword>
<dbReference type="GO" id="GO:0004343">
    <property type="term" value="F:glucosamine 6-phosphate N-acetyltransferase activity"/>
    <property type="evidence" value="ECO:0007669"/>
    <property type="project" value="UniProtKB-UniRule"/>
</dbReference>
<dbReference type="EMBL" id="CAMKVN010004686">
    <property type="protein sequence ID" value="CAI2187535.1"/>
    <property type="molecule type" value="Genomic_DNA"/>
</dbReference>
<gene>
    <name evidence="3" type="ORF">FWILDA_LOCUS13129</name>
</gene>
<dbReference type="CDD" id="cd04301">
    <property type="entry name" value="NAT_SF"/>
    <property type="match status" value="1"/>
</dbReference>
<dbReference type="Proteomes" id="UP001153678">
    <property type="component" value="Unassembled WGS sequence"/>
</dbReference>
<reference evidence="3" key="1">
    <citation type="submission" date="2022-08" db="EMBL/GenBank/DDBJ databases">
        <authorList>
            <person name="Kallberg Y."/>
            <person name="Tangrot J."/>
            <person name="Rosling A."/>
        </authorList>
    </citation>
    <scope>NUCLEOTIDE SEQUENCE</scope>
    <source>
        <strain evidence="3">Wild A</strain>
    </source>
</reference>
<dbReference type="InterPro" id="IPR000182">
    <property type="entry name" value="GNAT_dom"/>
</dbReference>
<dbReference type="PANTHER" id="PTHR13355">
    <property type="entry name" value="GLUCOSAMINE 6-PHOSPHATE N-ACETYLTRANSFERASE"/>
    <property type="match status" value="1"/>
</dbReference>